<evidence type="ECO:0000313" key="1">
    <source>
        <dbReference type="EMBL" id="GED96475.1"/>
    </source>
</evidence>
<dbReference type="Gene3D" id="3.40.50.2300">
    <property type="match status" value="1"/>
</dbReference>
<comment type="caution">
    <text evidence="1">The sequence shown here is derived from an EMBL/GenBank/DDBJ whole genome shotgun (WGS) entry which is preliminary data.</text>
</comment>
<organism evidence="1 2">
    <name type="scientific">Gordonia crocea</name>
    <dbReference type="NCBI Taxonomy" id="589162"/>
    <lineage>
        <taxon>Bacteria</taxon>
        <taxon>Bacillati</taxon>
        <taxon>Actinomycetota</taxon>
        <taxon>Actinomycetes</taxon>
        <taxon>Mycobacteriales</taxon>
        <taxon>Gordoniaceae</taxon>
        <taxon>Gordonia</taxon>
    </lineage>
</organism>
<proteinExistence type="predicted"/>
<name>A0A7M3SV01_9ACTN</name>
<evidence type="ECO:0000313" key="2">
    <source>
        <dbReference type="Proteomes" id="UP000444980"/>
    </source>
</evidence>
<reference evidence="2" key="1">
    <citation type="submission" date="2019-06" db="EMBL/GenBank/DDBJ databases">
        <title>Gordonia isolated from sludge of a wastewater treatment plant.</title>
        <authorList>
            <person name="Tamura T."/>
            <person name="Aoyama K."/>
            <person name="Kang Y."/>
            <person name="Saito S."/>
            <person name="Akiyama N."/>
            <person name="Yazawa K."/>
            <person name="Gonoi T."/>
            <person name="Mikami Y."/>
        </authorList>
    </citation>
    <scope>NUCLEOTIDE SEQUENCE [LARGE SCALE GENOMIC DNA]</scope>
    <source>
        <strain evidence="2">NBRC 107697</strain>
    </source>
</reference>
<dbReference type="InterPro" id="IPR011006">
    <property type="entry name" value="CheY-like_superfamily"/>
</dbReference>
<dbReference type="OrthoDB" id="3395459at2"/>
<sequence length="136" mass="14569">MSAPSDTPRIALRVGVYSPNARTREHVITAIGTTLRPDLPELVFTELATGPAVLGRLDQNQLDVVILDGEATPVGGMGLAKQIRDEYDPCPLLLVLIARQADRWLADWSRADATASLPVDPVELASTMVELLGAKA</sequence>
<accession>A0A7M3SV01</accession>
<dbReference type="RefSeq" id="WP_161925944.1">
    <property type="nucleotide sequence ID" value="NZ_BJOU01000001.1"/>
</dbReference>
<gene>
    <name evidence="1" type="ORF">nbrc107697_05140</name>
</gene>
<protein>
    <submittedName>
        <fullName evidence="1">Putative response regulatory protein</fullName>
    </submittedName>
</protein>
<keyword evidence="2" id="KW-1185">Reference proteome</keyword>
<dbReference type="Proteomes" id="UP000444980">
    <property type="component" value="Unassembled WGS sequence"/>
</dbReference>
<dbReference type="AlphaFoldDB" id="A0A7M3SV01"/>
<dbReference type="SUPFAM" id="SSF52172">
    <property type="entry name" value="CheY-like"/>
    <property type="match status" value="1"/>
</dbReference>
<dbReference type="EMBL" id="BJOU01000001">
    <property type="protein sequence ID" value="GED96475.1"/>
    <property type="molecule type" value="Genomic_DNA"/>
</dbReference>